<dbReference type="SMART" id="SM00345">
    <property type="entry name" value="HTH_GNTR"/>
    <property type="match status" value="2"/>
</dbReference>
<organism evidence="6 7">
    <name type="scientific">Actinomadura physcomitrii</name>
    <dbReference type="NCBI Taxonomy" id="2650748"/>
    <lineage>
        <taxon>Bacteria</taxon>
        <taxon>Bacillati</taxon>
        <taxon>Actinomycetota</taxon>
        <taxon>Actinomycetes</taxon>
        <taxon>Streptosporangiales</taxon>
        <taxon>Thermomonosporaceae</taxon>
        <taxon>Actinomadura</taxon>
    </lineage>
</organism>
<name>A0A6I4MXC7_9ACTN</name>
<dbReference type="SUPFAM" id="SSF46785">
    <property type="entry name" value="Winged helix' DNA-binding domain"/>
    <property type="match status" value="2"/>
</dbReference>
<evidence type="ECO:0000256" key="3">
    <source>
        <dbReference type="ARBA" id="ARBA00023163"/>
    </source>
</evidence>
<dbReference type="GO" id="GO:0003700">
    <property type="term" value="F:DNA-binding transcription factor activity"/>
    <property type="evidence" value="ECO:0007669"/>
    <property type="project" value="InterPro"/>
</dbReference>
<dbReference type="Gene3D" id="1.20.120.530">
    <property type="entry name" value="GntR ligand-binding domain-like"/>
    <property type="match status" value="2"/>
</dbReference>
<sequence>MTGRTGDGWEITFRRYVSRRARWAAERKRLLYLVGRKRRERHVTAKAGRPAPSAARDVNSRGRPHEVKLARRVARRLEQELLEAAPPVGTVYASESELLERFGVSPAVLREAIRLVEHHGLALMRRGPYGGLIVQAPDARPLTNAVVVYLEHIGTTIEDLLGVRKLIEPLAARLAAQNLTEEHIEDLRAALAEERSRGDLSQGMRNVMHVLVGRIGGNRVLGLFVDVLVQLTERYARIPPPPGEDAVKELTAASDHAHERITDAIVGRNAMLAEHRTVRHLDAMREWLLSTRQEPIRSRPVGSEDELQVGHGKQKLAEAVARRLMAEIAASGKGVGEIYGSEAALQARFDVSRAVFREAVRLLEFHSVARMRRGPNGGLVITRPDPSASAEAMAVYLKYERVDAGELRTVRDVIELGVLETLNERLDPALAQRLREANRVRSDTPGDEVADLSFDFHIRLAELTGNPVLVLFLHILFAVWKDHATGQVSSESERAEATAMVAHVHDRILEAVLAGDLPLARHRMHRHLEALDAWWH</sequence>
<evidence type="ECO:0000313" key="7">
    <source>
        <dbReference type="Proteomes" id="UP000462055"/>
    </source>
</evidence>
<dbReference type="InterPro" id="IPR011711">
    <property type="entry name" value="GntR_C"/>
</dbReference>
<dbReference type="InterPro" id="IPR008920">
    <property type="entry name" value="TF_FadR/GntR_C"/>
</dbReference>
<accession>A0A6I4MXC7</accession>
<proteinExistence type="predicted"/>
<dbReference type="PANTHER" id="PTHR43537">
    <property type="entry name" value="TRANSCRIPTIONAL REGULATOR, GNTR FAMILY"/>
    <property type="match status" value="1"/>
</dbReference>
<keyword evidence="3" id="KW-0804">Transcription</keyword>
<feature type="region of interest" description="Disordered" evidence="4">
    <location>
        <begin position="42"/>
        <end position="62"/>
    </location>
</feature>
<keyword evidence="1" id="KW-0805">Transcription regulation</keyword>
<dbReference type="EMBL" id="WBMS02000061">
    <property type="protein sequence ID" value="MWA07026.1"/>
    <property type="molecule type" value="Genomic_DNA"/>
</dbReference>
<feature type="domain" description="HTH gntR-type" evidence="5">
    <location>
        <begin position="67"/>
        <end position="137"/>
    </location>
</feature>
<dbReference type="PROSITE" id="PS50949">
    <property type="entry name" value="HTH_GNTR"/>
    <property type="match status" value="2"/>
</dbReference>
<dbReference type="InterPro" id="IPR036388">
    <property type="entry name" value="WH-like_DNA-bd_sf"/>
</dbReference>
<dbReference type="PANTHER" id="PTHR43537:SF44">
    <property type="entry name" value="GNTR FAMILY REGULATORY PROTEIN"/>
    <property type="match status" value="1"/>
</dbReference>
<dbReference type="InterPro" id="IPR000524">
    <property type="entry name" value="Tscrpt_reg_HTH_GntR"/>
</dbReference>
<evidence type="ECO:0000256" key="1">
    <source>
        <dbReference type="ARBA" id="ARBA00023015"/>
    </source>
</evidence>
<evidence type="ECO:0000313" key="6">
    <source>
        <dbReference type="EMBL" id="MWA07026.1"/>
    </source>
</evidence>
<dbReference type="GO" id="GO:0003677">
    <property type="term" value="F:DNA binding"/>
    <property type="evidence" value="ECO:0007669"/>
    <property type="project" value="UniProtKB-KW"/>
</dbReference>
<dbReference type="Proteomes" id="UP000462055">
    <property type="component" value="Unassembled WGS sequence"/>
</dbReference>
<protein>
    <submittedName>
        <fullName evidence="6">FCD domain-containing protein</fullName>
    </submittedName>
</protein>
<dbReference type="Pfam" id="PF07729">
    <property type="entry name" value="FCD"/>
    <property type="match status" value="2"/>
</dbReference>
<dbReference type="SMART" id="SM00895">
    <property type="entry name" value="FCD"/>
    <property type="match status" value="2"/>
</dbReference>
<keyword evidence="7" id="KW-1185">Reference proteome</keyword>
<dbReference type="AlphaFoldDB" id="A0A6I4MXC7"/>
<comment type="caution">
    <text evidence="6">The sequence shown here is derived from an EMBL/GenBank/DDBJ whole genome shotgun (WGS) entry which is preliminary data.</text>
</comment>
<dbReference type="InterPro" id="IPR036390">
    <property type="entry name" value="WH_DNA-bd_sf"/>
</dbReference>
<evidence type="ECO:0000256" key="2">
    <source>
        <dbReference type="ARBA" id="ARBA00023125"/>
    </source>
</evidence>
<reference evidence="6" key="1">
    <citation type="submission" date="2019-12" db="EMBL/GenBank/DDBJ databases">
        <title>Actinomadura physcomitrii sp. nov., a novel actinomycete isolated from moss [Physcomitrium sphaericum (Ludw) Fuernr].</title>
        <authorList>
            <person name="Zhuang X."/>
        </authorList>
    </citation>
    <scope>NUCLEOTIDE SEQUENCE [LARGE SCALE GENOMIC DNA]</scope>
    <source>
        <strain evidence="6">LD22</strain>
    </source>
</reference>
<dbReference type="SUPFAM" id="SSF48008">
    <property type="entry name" value="GntR ligand-binding domain-like"/>
    <property type="match status" value="2"/>
</dbReference>
<dbReference type="Gene3D" id="1.10.10.10">
    <property type="entry name" value="Winged helix-like DNA-binding domain superfamily/Winged helix DNA-binding domain"/>
    <property type="match status" value="2"/>
</dbReference>
<keyword evidence="2" id="KW-0238">DNA-binding</keyword>
<feature type="domain" description="HTH gntR-type" evidence="5">
    <location>
        <begin position="314"/>
        <end position="383"/>
    </location>
</feature>
<evidence type="ECO:0000256" key="4">
    <source>
        <dbReference type="SAM" id="MobiDB-lite"/>
    </source>
</evidence>
<evidence type="ECO:0000259" key="5">
    <source>
        <dbReference type="PROSITE" id="PS50949"/>
    </source>
</evidence>
<gene>
    <name evidence="6" type="ORF">F8568_043155</name>
</gene>